<dbReference type="AlphaFoldDB" id="A0A7W9KS35"/>
<dbReference type="EMBL" id="JACHIR010000003">
    <property type="protein sequence ID" value="MBB5897716.1"/>
    <property type="molecule type" value="Genomic_DNA"/>
</dbReference>
<keyword evidence="1" id="KW-0378">Hydrolase</keyword>
<evidence type="ECO:0000313" key="2">
    <source>
        <dbReference type="Proteomes" id="UP000585638"/>
    </source>
</evidence>
<gene>
    <name evidence="1" type="ORF">BJ998_008975</name>
</gene>
<dbReference type="Gene3D" id="3.40.50.1820">
    <property type="entry name" value="alpha/beta hydrolase"/>
    <property type="match status" value="1"/>
</dbReference>
<dbReference type="InterPro" id="IPR029058">
    <property type="entry name" value="AB_hydrolase_fold"/>
</dbReference>
<dbReference type="GO" id="GO:0016787">
    <property type="term" value="F:hydrolase activity"/>
    <property type="evidence" value="ECO:0007669"/>
    <property type="project" value="UniProtKB-KW"/>
</dbReference>
<dbReference type="RefSeq" id="WP_184870164.1">
    <property type="nucleotide sequence ID" value="NZ_BAAAWY010000039.1"/>
</dbReference>
<sequence>MGVSLGGVLAPRAAAFEHRLAAVIANDGVYDARVAFLNGVPDEDTVRRLRAESDPELDETLTTAMASNESMRWALNHGMFVTATRTPRQFLASMIDYHVADGIAERITCPTLVCKAESDLFFAGQPEALYEHLTCPKTLLEFTAAEGADAHCHVGAQRLAFTRICDWLDDTLEVAGA</sequence>
<name>A0A7W9KS35_9PSEU</name>
<evidence type="ECO:0000313" key="1">
    <source>
        <dbReference type="EMBL" id="MBB5897716.1"/>
    </source>
</evidence>
<protein>
    <submittedName>
        <fullName evidence="1">Alpha-beta hydrolase superfamily lysophospholipase</fullName>
    </submittedName>
</protein>
<dbReference type="SUPFAM" id="SSF53474">
    <property type="entry name" value="alpha/beta-Hydrolases"/>
    <property type="match status" value="1"/>
</dbReference>
<comment type="caution">
    <text evidence="1">The sequence shown here is derived from an EMBL/GenBank/DDBJ whole genome shotgun (WGS) entry which is preliminary data.</text>
</comment>
<reference evidence="1 2" key="1">
    <citation type="submission" date="2020-08" db="EMBL/GenBank/DDBJ databases">
        <title>Sequencing the genomes of 1000 actinobacteria strains.</title>
        <authorList>
            <person name="Klenk H.-P."/>
        </authorList>
    </citation>
    <scope>NUCLEOTIDE SEQUENCE [LARGE SCALE GENOMIC DNA]</scope>
    <source>
        <strain evidence="1 2">DSM 43851</strain>
    </source>
</reference>
<proteinExistence type="predicted"/>
<accession>A0A7W9KS35</accession>
<keyword evidence="2" id="KW-1185">Reference proteome</keyword>
<organism evidence="1 2">
    <name type="scientific">Kutzneria kofuensis</name>
    <dbReference type="NCBI Taxonomy" id="103725"/>
    <lineage>
        <taxon>Bacteria</taxon>
        <taxon>Bacillati</taxon>
        <taxon>Actinomycetota</taxon>
        <taxon>Actinomycetes</taxon>
        <taxon>Pseudonocardiales</taxon>
        <taxon>Pseudonocardiaceae</taxon>
        <taxon>Kutzneria</taxon>
    </lineage>
</organism>
<dbReference type="Proteomes" id="UP000585638">
    <property type="component" value="Unassembled WGS sequence"/>
</dbReference>